<dbReference type="GO" id="GO:0008289">
    <property type="term" value="F:lipid binding"/>
    <property type="evidence" value="ECO:0007669"/>
    <property type="project" value="InterPro"/>
</dbReference>
<dbReference type="Proteomes" id="UP000015453">
    <property type="component" value="Unassembled WGS sequence"/>
</dbReference>
<organism evidence="3 4">
    <name type="scientific">Genlisea aurea</name>
    <dbReference type="NCBI Taxonomy" id="192259"/>
    <lineage>
        <taxon>Eukaryota</taxon>
        <taxon>Viridiplantae</taxon>
        <taxon>Streptophyta</taxon>
        <taxon>Embryophyta</taxon>
        <taxon>Tracheophyta</taxon>
        <taxon>Spermatophyta</taxon>
        <taxon>Magnoliopsida</taxon>
        <taxon>eudicotyledons</taxon>
        <taxon>Gunneridae</taxon>
        <taxon>Pentapetalae</taxon>
        <taxon>asterids</taxon>
        <taxon>lamiids</taxon>
        <taxon>Lamiales</taxon>
        <taxon>Lentibulariaceae</taxon>
        <taxon>Genlisea</taxon>
    </lineage>
</organism>
<evidence type="ECO:0000259" key="2">
    <source>
        <dbReference type="PROSITE" id="PS50848"/>
    </source>
</evidence>
<dbReference type="Gene3D" id="3.30.530.20">
    <property type="match status" value="1"/>
</dbReference>
<dbReference type="SUPFAM" id="SSF55961">
    <property type="entry name" value="Bet v1-like"/>
    <property type="match status" value="1"/>
</dbReference>
<accession>S8DFW0</accession>
<evidence type="ECO:0000313" key="3">
    <source>
        <dbReference type="EMBL" id="EPS61698.1"/>
    </source>
</evidence>
<dbReference type="AlphaFoldDB" id="S8DFW0"/>
<protein>
    <recommendedName>
        <fullName evidence="2">START domain-containing protein</fullName>
    </recommendedName>
</protein>
<evidence type="ECO:0000256" key="1">
    <source>
        <dbReference type="SAM" id="MobiDB-lite"/>
    </source>
</evidence>
<dbReference type="InterPro" id="IPR009769">
    <property type="entry name" value="EDR2_C"/>
</dbReference>
<dbReference type="CDD" id="cd00177">
    <property type="entry name" value="START"/>
    <property type="match status" value="1"/>
</dbReference>
<dbReference type="InterPro" id="IPR023393">
    <property type="entry name" value="START-like_dom_sf"/>
</dbReference>
<feature type="non-terminal residue" evidence="3">
    <location>
        <position position="1"/>
    </location>
</feature>
<dbReference type="Pfam" id="PF01852">
    <property type="entry name" value="START"/>
    <property type="match status" value="1"/>
</dbReference>
<gene>
    <name evidence="3" type="ORF">M569_13096</name>
</gene>
<comment type="caution">
    <text evidence="3">The sequence shown here is derived from an EMBL/GenBank/DDBJ whole genome shotgun (WGS) entry which is preliminary data.</text>
</comment>
<dbReference type="EMBL" id="AUSU01006652">
    <property type="protein sequence ID" value="EPS61698.1"/>
    <property type="molecule type" value="Genomic_DNA"/>
</dbReference>
<feature type="region of interest" description="Disordered" evidence="1">
    <location>
        <begin position="122"/>
        <end position="150"/>
    </location>
</feature>
<dbReference type="InterPro" id="IPR045096">
    <property type="entry name" value="EDR2-like"/>
</dbReference>
<feature type="non-terminal residue" evidence="3">
    <location>
        <position position="438"/>
    </location>
</feature>
<evidence type="ECO:0000313" key="4">
    <source>
        <dbReference type="Proteomes" id="UP000015453"/>
    </source>
</evidence>
<feature type="domain" description="START" evidence="2">
    <location>
        <begin position="1"/>
        <end position="69"/>
    </location>
</feature>
<dbReference type="PROSITE" id="PS50848">
    <property type="entry name" value="START"/>
    <property type="match status" value="1"/>
</dbReference>
<name>S8DFW0_9LAMI</name>
<dbReference type="PANTHER" id="PTHR12136">
    <property type="entry name" value="ENHANCED DISEASE RESISTANCE-RELATED"/>
    <property type="match status" value="1"/>
</dbReference>
<proteinExistence type="predicted"/>
<dbReference type="OrthoDB" id="9970435at2759"/>
<keyword evidence="4" id="KW-1185">Reference proteome</keyword>
<dbReference type="PANTHER" id="PTHR12136:SF41">
    <property type="entry name" value="PLECKSTRIN HOMOLOGY (PH) AND LIPID-BINDING START DOMAINS-CONTAINING PROTEIN"/>
    <property type="match status" value="1"/>
</dbReference>
<sequence>GMQKRDLLLRRYWRREDDGTYVILYHSVFHQNCPPKRGYIRACLKSGGYVISPINQGRHSVVKHMLAMDWKFWRSYLQLSLARSITISMLGRLAAMRELFSAKVDCLPSGFLSGELRRSKREPDVVEVQPQPREEDVEEETTKTGGSERSSLIGFNDAADEFYDVSEPLDYEPYETIGWHSDFSSETHVQDVGKHKLSTATGFVKRLHDLAIQKKGYVDLHEMARGDLSSSSRCGYTLPKDPAFNVLCSWAAADTSSFLIRGTTYLNDRKKIKAKSTLMELVGADWLKSDKREDDLGSRPGGMVQTYGLKGGPEFFFIVNIQIPGSTTYSLAAYYMMRTPLEETPLLQSFVNGDDAYRNSRFKLIPYISKGSWIVKQSVGKKACLIGQALELKYVGGKNYLEVDVDVGSSTVARGVASLVLGYINNLVIELAFLIQVN</sequence>
<dbReference type="InterPro" id="IPR002913">
    <property type="entry name" value="START_lipid-bd_dom"/>
</dbReference>
<dbReference type="Pfam" id="PF07059">
    <property type="entry name" value="EDR2_C"/>
    <property type="match status" value="1"/>
</dbReference>
<reference evidence="3 4" key="1">
    <citation type="journal article" date="2013" name="BMC Genomics">
        <title>The miniature genome of a carnivorous plant Genlisea aurea contains a low number of genes and short non-coding sequences.</title>
        <authorList>
            <person name="Leushkin E.V."/>
            <person name="Sutormin R.A."/>
            <person name="Nabieva E.R."/>
            <person name="Penin A.A."/>
            <person name="Kondrashov A.S."/>
            <person name="Logacheva M.D."/>
        </authorList>
    </citation>
    <scope>NUCLEOTIDE SEQUENCE [LARGE SCALE GENOMIC DNA]</scope>
</reference>